<evidence type="ECO:0000313" key="11">
    <source>
        <dbReference type="EMBL" id="RGY05600.1"/>
    </source>
</evidence>
<accession>A0A413IAK0</accession>
<comment type="similarity">
    <text evidence="7">Belongs to the TonB-dependent receptor family.</text>
</comment>
<dbReference type="InterPro" id="IPR023996">
    <property type="entry name" value="TonB-dep_OMP_SusC/RagA"/>
</dbReference>
<name>A0A413IAK0_9BACT</name>
<evidence type="ECO:0000256" key="6">
    <source>
        <dbReference type="ARBA" id="ARBA00023237"/>
    </source>
</evidence>
<dbReference type="NCBIfam" id="TIGR04056">
    <property type="entry name" value="OMP_RagA_SusC"/>
    <property type="match status" value="1"/>
</dbReference>
<dbReference type="Pfam" id="PF07660">
    <property type="entry name" value="STN"/>
    <property type="match status" value="1"/>
</dbReference>
<evidence type="ECO:0000256" key="2">
    <source>
        <dbReference type="ARBA" id="ARBA00022448"/>
    </source>
</evidence>
<keyword evidence="4 7" id="KW-0812">Transmembrane</keyword>
<evidence type="ECO:0000256" key="3">
    <source>
        <dbReference type="ARBA" id="ARBA00022452"/>
    </source>
</evidence>
<evidence type="ECO:0000256" key="7">
    <source>
        <dbReference type="PROSITE-ProRule" id="PRU01360"/>
    </source>
</evidence>
<dbReference type="SUPFAM" id="SSF56935">
    <property type="entry name" value="Porins"/>
    <property type="match status" value="1"/>
</dbReference>
<dbReference type="Gene3D" id="2.60.40.1120">
    <property type="entry name" value="Carboxypeptidase-like, regulatory domain"/>
    <property type="match status" value="1"/>
</dbReference>
<dbReference type="Gene3D" id="2.170.130.10">
    <property type="entry name" value="TonB-dependent receptor, plug domain"/>
    <property type="match status" value="1"/>
</dbReference>
<evidence type="ECO:0000259" key="10">
    <source>
        <dbReference type="Pfam" id="PF07715"/>
    </source>
</evidence>
<organism evidence="11 12">
    <name type="scientific">Odoribacter splanchnicus</name>
    <dbReference type="NCBI Taxonomy" id="28118"/>
    <lineage>
        <taxon>Bacteria</taxon>
        <taxon>Pseudomonadati</taxon>
        <taxon>Bacteroidota</taxon>
        <taxon>Bacteroidia</taxon>
        <taxon>Bacteroidales</taxon>
        <taxon>Odoribacteraceae</taxon>
        <taxon>Odoribacter</taxon>
    </lineage>
</organism>
<evidence type="ECO:0000256" key="1">
    <source>
        <dbReference type="ARBA" id="ARBA00004571"/>
    </source>
</evidence>
<dbReference type="GO" id="GO:0009279">
    <property type="term" value="C:cell outer membrane"/>
    <property type="evidence" value="ECO:0007669"/>
    <property type="project" value="UniProtKB-SubCell"/>
</dbReference>
<dbReference type="Gene3D" id="2.40.170.20">
    <property type="entry name" value="TonB-dependent receptor, beta-barrel domain"/>
    <property type="match status" value="1"/>
</dbReference>
<dbReference type="PROSITE" id="PS52016">
    <property type="entry name" value="TONB_DEPENDENT_REC_3"/>
    <property type="match status" value="1"/>
</dbReference>
<dbReference type="Pfam" id="PF13715">
    <property type="entry name" value="CarbopepD_reg_2"/>
    <property type="match status" value="1"/>
</dbReference>
<dbReference type="InterPro" id="IPR039426">
    <property type="entry name" value="TonB-dep_rcpt-like"/>
</dbReference>
<dbReference type="InterPro" id="IPR023997">
    <property type="entry name" value="TonB-dep_OMP_SusC/RagA_CS"/>
</dbReference>
<dbReference type="SUPFAM" id="SSF49464">
    <property type="entry name" value="Carboxypeptidase regulatory domain-like"/>
    <property type="match status" value="1"/>
</dbReference>
<feature type="region of interest" description="Disordered" evidence="8">
    <location>
        <begin position="910"/>
        <end position="931"/>
    </location>
</feature>
<dbReference type="InterPro" id="IPR037066">
    <property type="entry name" value="Plug_dom_sf"/>
</dbReference>
<dbReference type="NCBIfam" id="TIGR04057">
    <property type="entry name" value="SusC_RagA_signa"/>
    <property type="match status" value="1"/>
</dbReference>
<gene>
    <name evidence="11" type="ORF">DXA53_12570</name>
</gene>
<dbReference type="Pfam" id="PF07715">
    <property type="entry name" value="Plug"/>
    <property type="match status" value="1"/>
</dbReference>
<keyword evidence="2 7" id="KW-0813">Transport</keyword>
<dbReference type="InterPro" id="IPR008969">
    <property type="entry name" value="CarboxyPept-like_regulatory"/>
</dbReference>
<evidence type="ECO:0000259" key="9">
    <source>
        <dbReference type="Pfam" id="PF07660"/>
    </source>
</evidence>
<reference evidence="11 12" key="1">
    <citation type="submission" date="2018-08" db="EMBL/GenBank/DDBJ databases">
        <title>A genome reference for cultivated species of the human gut microbiota.</title>
        <authorList>
            <person name="Zou Y."/>
            <person name="Xue W."/>
            <person name="Luo G."/>
        </authorList>
    </citation>
    <scope>NUCLEOTIDE SEQUENCE [LARGE SCALE GENOMIC DNA]</scope>
    <source>
        <strain evidence="11 12">OF03-11</strain>
    </source>
</reference>
<evidence type="ECO:0000256" key="8">
    <source>
        <dbReference type="SAM" id="MobiDB-lite"/>
    </source>
</evidence>
<feature type="domain" description="Secretin/TonB short N-terminal" evidence="9">
    <location>
        <begin position="69"/>
        <end position="118"/>
    </location>
</feature>
<dbReference type="InterPro" id="IPR012910">
    <property type="entry name" value="Plug_dom"/>
</dbReference>
<feature type="domain" description="TonB-dependent receptor plug" evidence="10">
    <location>
        <begin position="223"/>
        <end position="340"/>
    </location>
</feature>
<evidence type="ECO:0000313" key="12">
    <source>
        <dbReference type="Proteomes" id="UP000284434"/>
    </source>
</evidence>
<comment type="caution">
    <text evidence="11">The sequence shown here is derived from an EMBL/GenBank/DDBJ whole genome shotgun (WGS) entry which is preliminary data.</text>
</comment>
<evidence type="ECO:0000256" key="5">
    <source>
        <dbReference type="ARBA" id="ARBA00023136"/>
    </source>
</evidence>
<keyword evidence="5 7" id="KW-0472">Membrane</keyword>
<dbReference type="Proteomes" id="UP000284434">
    <property type="component" value="Unassembled WGS sequence"/>
</dbReference>
<proteinExistence type="inferred from homology"/>
<keyword evidence="6 7" id="KW-0998">Cell outer membrane</keyword>
<comment type="subcellular location">
    <subcellularLocation>
        <location evidence="1 7">Cell outer membrane</location>
        <topology evidence="1 7">Multi-pass membrane protein</topology>
    </subcellularLocation>
</comment>
<dbReference type="InterPro" id="IPR036942">
    <property type="entry name" value="Beta-barrel_TonB_sf"/>
</dbReference>
<dbReference type="EMBL" id="QSCO01000017">
    <property type="protein sequence ID" value="RGY05600.1"/>
    <property type="molecule type" value="Genomic_DNA"/>
</dbReference>
<protein>
    <submittedName>
        <fullName evidence="11">SusC/RagA family TonB-linked outer membrane protein</fullName>
    </submittedName>
</protein>
<keyword evidence="3 7" id="KW-1134">Transmembrane beta strand</keyword>
<evidence type="ECO:0000256" key="4">
    <source>
        <dbReference type="ARBA" id="ARBA00022692"/>
    </source>
</evidence>
<dbReference type="InterPro" id="IPR011662">
    <property type="entry name" value="Secretin/TonB_short_N"/>
</dbReference>
<feature type="compositionally biased region" description="Basic and acidic residues" evidence="8">
    <location>
        <begin position="910"/>
        <end position="926"/>
    </location>
</feature>
<sequence length="1134" mass="129244">MKKKLKGIFYPREKVRKLLLMTKFSFMMLFFCLQIQANGFSQHTRLSIRLHNVSVKQLFLEIEKMTDVAFVYNTDDVEQLGTMNVNFTDTEIEKILDFCLKDKGVTYSFVNNHIVIKKSIFAQPQVKQRVITGKVIDKVTGEILPGATIKIKGTNIGTATDIEGKFKITLGDEAGILVVSFVGYEKVEVTPGKNENVEIALTPESTEMAEVIVTGIAERKAATYTGAVTTFRADDLARIGNQNILQVLKGIDPGFQVLENNDYGSDPNKMPEIQMRGASSFTDMKDRYQTNPNQPLFIVDGFEQSIQRVFDMDMNRIASVTLLKDATAKALYGSKGANGVVVIETKKPEAGKLKISYTGNLNIQGPDLSSYNLCNAAEKLNVEYRANKFTSLSGHQGQQLLLDQKYNFYLEELAKGVDTYWLSTPLRTGVGHKHSLNIEGGDEFLRYSVDFAYNNIQGVMKGSGRQVLEGGFMLSYRYKSLLFREQFYVTNSKSKESPYGTFSEYARLNPYWRKYDSKGNVVEILGNYQIANMQGEKPIYNPLQNAVLNTKNENEYTNFTNNFYIEWMILNGLKATGRISFTSQKSEKEIFYPRDHTMFRQQTSDEEFFKRGLYTMGHGKQFNYTTDIALSYNKAFAEKHLLLANAQWSAGESKSSSVDFSAQGFSNDKMDYITHAMQYEEGQKPSGSESHSRETSVLLSVNYSWDERFLLDATYRANASSLFGADNQWGHFWSAGIGWNLHHEKFMQALKVVNLFKLRGSTGYTGSQNFNAYQAVSTYRYYEDVVYDNIVGAYLLGLPNPELQWQKTQDNNIGLDLTLFDRLDLTFDYYIKNTRNLLTPVSTPPSVGFNSYTENLGKSQNKGIEVRLNYRILKNAHKDLFLSAFATGMHNKNKIKEISDALDYINKERDDQKSESNYDHEKDKQGTTKPSVRYRVGQSMDAIWAVRSLGIDPGSGEEILLTKDGRKTYAWNADDQVVCGDKLPKLSGTFGFNFEYRGFGVNTSFFYRLGGQMYNQTLVDKVENADIQYNVDKRIYTDRWFEAGQAAKFKRITDPNYFTRPTSRFVQDLSELQMTSLNISYDFRHHKFIANSGLEQLKLMFYMNDVFRTSTVKTERGIDYPFARSFSFSVQVTF</sequence>
<dbReference type="AlphaFoldDB" id="A0A413IAK0"/>